<organism evidence="2 3">
    <name type="scientific">Aplysia californica</name>
    <name type="common">California sea hare</name>
    <dbReference type="NCBI Taxonomy" id="6500"/>
    <lineage>
        <taxon>Eukaryota</taxon>
        <taxon>Metazoa</taxon>
        <taxon>Spiralia</taxon>
        <taxon>Lophotrochozoa</taxon>
        <taxon>Mollusca</taxon>
        <taxon>Gastropoda</taxon>
        <taxon>Heterobranchia</taxon>
        <taxon>Euthyneura</taxon>
        <taxon>Tectipleura</taxon>
        <taxon>Aplysiida</taxon>
        <taxon>Aplysioidea</taxon>
        <taxon>Aplysiidae</taxon>
        <taxon>Aplysia</taxon>
    </lineage>
</organism>
<reference evidence="3" key="1">
    <citation type="submission" date="2025-08" db="UniProtKB">
        <authorList>
            <consortium name="RefSeq"/>
        </authorList>
    </citation>
    <scope>IDENTIFICATION</scope>
</reference>
<comment type="similarity">
    <text evidence="1">Belongs to the GatC family.</text>
</comment>
<keyword evidence="1" id="KW-0648">Protein biosynthesis</keyword>
<dbReference type="GeneID" id="101861819"/>
<name>A0ABM0JS58_APLCA</name>
<comment type="function">
    <text evidence="1">Allows the formation of correctly charged Gln-tRNA(Gln) through the transamidation of misacylated Glu-tRNA(Gln) in the mitochondria. The reaction takes place in the presence of glutamine and ATP through an activated gamma-phospho-Glu-tRNA(Gln).</text>
</comment>
<keyword evidence="1" id="KW-0067">ATP-binding</keyword>
<comment type="catalytic activity">
    <reaction evidence="1">
        <text>L-glutamyl-tRNA(Gln) + L-glutamine + ATP + H2O = L-glutaminyl-tRNA(Gln) + L-glutamate + ADP + phosphate + H(+)</text>
        <dbReference type="Rhea" id="RHEA:17521"/>
        <dbReference type="Rhea" id="RHEA-COMP:9681"/>
        <dbReference type="Rhea" id="RHEA-COMP:9684"/>
        <dbReference type="ChEBI" id="CHEBI:15377"/>
        <dbReference type="ChEBI" id="CHEBI:15378"/>
        <dbReference type="ChEBI" id="CHEBI:29985"/>
        <dbReference type="ChEBI" id="CHEBI:30616"/>
        <dbReference type="ChEBI" id="CHEBI:43474"/>
        <dbReference type="ChEBI" id="CHEBI:58359"/>
        <dbReference type="ChEBI" id="CHEBI:78520"/>
        <dbReference type="ChEBI" id="CHEBI:78521"/>
        <dbReference type="ChEBI" id="CHEBI:456216"/>
    </reaction>
</comment>
<comment type="subunit">
    <text evidence="1">Subunit of the heterotrimeric GatCAB amidotransferase (AdT) complex, composed of A, B and C subunits.</text>
</comment>
<dbReference type="RefSeq" id="XP_005100290.1">
    <property type="nucleotide sequence ID" value="XM_005100233.3"/>
</dbReference>
<protein>
    <recommendedName>
        <fullName evidence="1">Glutamyl-tRNA(Gln) amidotransferase subunit C, mitochondrial</fullName>
        <shortName evidence="1">Glu-AdT subunit C</shortName>
        <ecNumber evidence="1">6.3.5.-</ecNumber>
    </recommendedName>
</protein>
<keyword evidence="1" id="KW-0496">Mitochondrion</keyword>
<proteinExistence type="inferred from homology"/>
<sequence length="159" mass="18163">MQHLSQKCLGVCWTFARLRAVRQLSSKVPPKPTWEKVDFDALPKVPEVDLALVEQLERISLVEFNNETGLEWLRSSVKSANRLHVVDTEGVEPLDNVLEDRELWLCEDQVTEGNCTEQVLLNALKTEEQYFVAPPGNVPLKKRDKQHLKLGLQEDEDSS</sequence>
<keyword evidence="1" id="KW-0436">Ligase</keyword>
<evidence type="ECO:0000313" key="3">
    <source>
        <dbReference type="RefSeq" id="XP_005100290.1"/>
    </source>
</evidence>
<dbReference type="InterPro" id="IPR003837">
    <property type="entry name" value="GatC"/>
</dbReference>
<dbReference type="InterPro" id="IPR036113">
    <property type="entry name" value="Asp/Glu-ADT_sf_sub_c"/>
</dbReference>
<dbReference type="EC" id="6.3.5.-" evidence="1"/>
<comment type="subcellular location">
    <subcellularLocation>
        <location evidence="1">Mitochondrion</location>
    </subcellularLocation>
</comment>
<dbReference type="Proteomes" id="UP000694888">
    <property type="component" value="Unplaced"/>
</dbReference>
<dbReference type="PANTHER" id="PTHR15004:SF0">
    <property type="entry name" value="GLUTAMYL-TRNA(GLN) AMIDOTRANSFERASE SUBUNIT C, MITOCHONDRIAL"/>
    <property type="match status" value="1"/>
</dbReference>
<evidence type="ECO:0000313" key="2">
    <source>
        <dbReference type="Proteomes" id="UP000694888"/>
    </source>
</evidence>
<dbReference type="PANTHER" id="PTHR15004">
    <property type="entry name" value="GLUTAMYL-TRNA(GLN) AMIDOTRANSFERASE SUBUNIT C, MITOCHONDRIAL"/>
    <property type="match status" value="1"/>
</dbReference>
<dbReference type="Pfam" id="PF02686">
    <property type="entry name" value="GatC"/>
    <property type="match status" value="1"/>
</dbReference>
<dbReference type="SUPFAM" id="SSF141000">
    <property type="entry name" value="Glu-tRNAGln amidotransferase C subunit"/>
    <property type="match status" value="1"/>
</dbReference>
<accession>A0ABM0JS58</accession>
<keyword evidence="2" id="KW-1185">Reference proteome</keyword>
<dbReference type="HAMAP" id="MF_00122">
    <property type="entry name" value="GatC"/>
    <property type="match status" value="1"/>
</dbReference>
<gene>
    <name evidence="3" type="primary">LOC101861819</name>
</gene>
<evidence type="ECO:0000256" key="1">
    <source>
        <dbReference type="HAMAP-Rule" id="MF_03149"/>
    </source>
</evidence>
<keyword evidence="1" id="KW-0547">Nucleotide-binding</keyword>